<evidence type="ECO:0000313" key="2">
    <source>
        <dbReference type="Proteomes" id="UP000093561"/>
    </source>
</evidence>
<keyword evidence="1" id="KW-0812">Transmembrane</keyword>
<proteinExistence type="predicted"/>
<feature type="transmembrane region" description="Helical" evidence="1">
    <location>
        <begin position="30"/>
        <end position="57"/>
    </location>
</feature>
<dbReference type="AlphaFoldDB" id="A0A1I8EVE3"/>
<dbReference type="WBParaSite" id="maker-PairedContig_5597-snap-gene-0.19-mRNA-1">
    <property type="protein sequence ID" value="maker-PairedContig_5597-snap-gene-0.19-mRNA-1"/>
    <property type="gene ID" value="maker-PairedContig_5597-snap-gene-0.19"/>
</dbReference>
<feature type="transmembrane region" description="Helical" evidence="1">
    <location>
        <begin position="165"/>
        <end position="184"/>
    </location>
</feature>
<reference evidence="2" key="1">
    <citation type="submission" date="2015-03" db="EMBL/GenBank/DDBJ databases">
        <title>Wuchereria bancrofti Genome Sequencing Papua New Guinea Strain.</title>
        <authorList>
            <person name="Small S.T."/>
            <person name="Serre D."/>
            <person name="Zimmerman P.A."/>
        </authorList>
    </citation>
    <scope>NUCLEOTIDE SEQUENCE [LARGE SCALE GENOMIC DNA]</scope>
    <source>
        <strain evidence="2">pt0022</strain>
    </source>
</reference>
<sequence length="299" mass="34307">MLPHQQQHFKLYNSLISGQLLPIMELQRSLLLIDAAVSLFIGSLLFFTPSLIAYFIFVQETDGVHWHLLRCIGCQHIGAGFLIYRLKNSSVEVLSACHLVRILELISALLVLVHCSAETPNLIHPNYLKIAKYWCYSWLAMNFCLQTAHRWSLGETAITNVMENILFQMDSLVSVIIGVAWLAFPEWLLHRQVRIHLGESHELCARLMGTDFLTSYVISSHALHWKKPTDRLIAIDCRSLICTLTLAAQVWSQHAYSEHWNVSHWIGISLISSWTLTALLLRYHSTAQIKRTEEKTKQH</sequence>
<protein>
    <submittedName>
        <fullName evidence="4">Post-GPI attachment to proteins factor 3</fullName>
    </submittedName>
</protein>
<keyword evidence="1" id="KW-1133">Transmembrane helix</keyword>
<accession>A0A1I8EVE3</accession>
<reference evidence="2" key="2">
    <citation type="journal article" date="2016" name="Mol. Ecol.">
        <title>Population genomics of the filarial nematode parasite Wuchereria bancrofti from mosquitoes.</title>
        <authorList>
            <person name="Small S.T."/>
            <person name="Reimer L.J."/>
            <person name="Tisch D.J."/>
            <person name="King C.L."/>
            <person name="Christensen B.M."/>
            <person name="Siba P.M."/>
            <person name="Kazura J.W."/>
            <person name="Serre D."/>
            <person name="Zimmerman P.A."/>
        </authorList>
    </citation>
    <scope>NUCLEOTIDE SEQUENCE</scope>
    <source>
        <strain evidence="2">pt0022</strain>
    </source>
</reference>
<feature type="transmembrane region" description="Helical" evidence="1">
    <location>
        <begin position="263"/>
        <end position="281"/>
    </location>
</feature>
<dbReference type="WBParaSite" id="mrna-Wban_02693">
    <property type="protein sequence ID" value="mrna-Wban_02693"/>
    <property type="gene ID" value="Wban_02693"/>
</dbReference>
<keyword evidence="1" id="KW-0472">Membrane</keyword>
<reference evidence="3" key="3">
    <citation type="submission" date="2016-11" db="UniProtKB">
        <authorList>
            <consortium name="WormBaseParasite"/>
        </authorList>
    </citation>
    <scope>IDENTIFICATION</scope>
    <source>
        <strain evidence="3 4">pt0022</strain>
    </source>
</reference>
<dbReference type="Proteomes" id="UP000093561">
    <property type="component" value="Unassembled WGS sequence"/>
</dbReference>
<organism evidence="3">
    <name type="scientific">Wuchereria bancrofti</name>
    <dbReference type="NCBI Taxonomy" id="6293"/>
    <lineage>
        <taxon>Eukaryota</taxon>
        <taxon>Metazoa</taxon>
        <taxon>Ecdysozoa</taxon>
        <taxon>Nematoda</taxon>
        <taxon>Chromadorea</taxon>
        <taxon>Rhabditida</taxon>
        <taxon>Spirurina</taxon>
        <taxon>Spiruromorpha</taxon>
        <taxon>Filarioidea</taxon>
        <taxon>Onchocercidae</taxon>
        <taxon>Wuchereria</taxon>
    </lineage>
</organism>
<name>A0A1I8EVE3_WUCBA</name>
<evidence type="ECO:0000313" key="3">
    <source>
        <dbReference type="WBParaSite" id="maker-PairedContig_5597-snap-gene-0.19-mRNA-1"/>
    </source>
</evidence>
<evidence type="ECO:0000313" key="4">
    <source>
        <dbReference type="WBParaSite" id="mrna-Wban_02693"/>
    </source>
</evidence>
<evidence type="ECO:0000256" key="1">
    <source>
        <dbReference type="SAM" id="Phobius"/>
    </source>
</evidence>